<accession>B1WXM9</accession>
<dbReference type="HOGENOM" id="CLU_138498_1_0_3"/>
<dbReference type="Proteomes" id="UP000001203">
    <property type="component" value="Chromosome circular"/>
</dbReference>
<gene>
    <name evidence="1" type="ordered locus">cce_3222</name>
</gene>
<dbReference type="KEGG" id="cyt:cce_3222"/>
<dbReference type="eggNOG" id="ENOG50335QQ">
    <property type="taxonomic scope" value="Bacteria"/>
</dbReference>
<reference evidence="1 2" key="1">
    <citation type="journal article" date="2008" name="Proc. Natl. Acad. Sci. U.S.A.">
        <title>The genome of Cyanothece 51142, a unicellular diazotrophic cyanobacterium important in the marine nitrogen cycle.</title>
        <authorList>
            <person name="Welsh E.A."/>
            <person name="Liberton M."/>
            <person name="Stoeckel J."/>
            <person name="Loh T."/>
            <person name="Elvitigala T."/>
            <person name="Wang C."/>
            <person name="Wollam A."/>
            <person name="Fulton R.S."/>
            <person name="Clifton S.W."/>
            <person name="Jacobs J.M."/>
            <person name="Aurora R."/>
            <person name="Ghosh B.K."/>
            <person name="Sherman L.A."/>
            <person name="Smith R.D."/>
            <person name="Wilson R.K."/>
            <person name="Pakrasi H.B."/>
        </authorList>
    </citation>
    <scope>NUCLEOTIDE SEQUENCE [LARGE SCALE GENOMIC DNA]</scope>
    <source>
        <strain evidence="2">ATCC 51142 / BH68</strain>
    </source>
</reference>
<evidence type="ECO:0000313" key="1">
    <source>
        <dbReference type="EMBL" id="ACB52570.1"/>
    </source>
</evidence>
<organism evidence="1 2">
    <name type="scientific">Crocosphaera subtropica (strain ATCC 51142 / BH68)</name>
    <name type="common">Cyanothece sp. (strain ATCC 51142)</name>
    <dbReference type="NCBI Taxonomy" id="43989"/>
    <lineage>
        <taxon>Bacteria</taxon>
        <taxon>Bacillati</taxon>
        <taxon>Cyanobacteriota</taxon>
        <taxon>Cyanophyceae</taxon>
        <taxon>Oscillatoriophycideae</taxon>
        <taxon>Chroococcales</taxon>
        <taxon>Aphanothecaceae</taxon>
        <taxon>Crocosphaera</taxon>
        <taxon>Crocosphaera subtropica</taxon>
    </lineage>
</organism>
<evidence type="ECO:0000313" key="2">
    <source>
        <dbReference type="Proteomes" id="UP000001203"/>
    </source>
</evidence>
<dbReference type="EMBL" id="CP000806">
    <property type="protein sequence ID" value="ACB52570.1"/>
    <property type="molecule type" value="Genomic_DNA"/>
</dbReference>
<sequence length="136" mass="14886">MMTKSSFLSDPYLSALSARIPMKNLIFGSLSAILFSTLPIPVIASEEVAIVNPSPTYHSFAQVTPVNLVQLAYQGYFSDLGIPSHGAFKQALISQKIDAETIIRSAITKGRLSSDFINNQAYIDTINVQLRSITYN</sequence>
<name>B1WXM9_CROS5</name>
<proteinExistence type="predicted"/>
<keyword evidence="2" id="KW-1185">Reference proteome</keyword>
<protein>
    <submittedName>
        <fullName evidence="1">Uncharacterized protein</fullName>
    </submittedName>
</protein>
<dbReference type="AlphaFoldDB" id="B1WXM9"/>